<keyword evidence="1" id="KW-0805">Transcription regulation</keyword>
<comment type="caution">
    <text evidence="6">The sequence shown here is derived from an EMBL/GenBank/DDBJ whole genome shotgun (WGS) entry which is preliminary data.</text>
</comment>
<dbReference type="AlphaFoldDB" id="A0A3S1ANT5"/>
<dbReference type="SUPFAM" id="SSF48498">
    <property type="entry name" value="Tetracyclin repressor-like, C-terminal domain"/>
    <property type="match status" value="1"/>
</dbReference>
<dbReference type="InterPro" id="IPR036271">
    <property type="entry name" value="Tet_transcr_reg_TetR-rel_C_sf"/>
</dbReference>
<evidence type="ECO:0000313" key="6">
    <source>
        <dbReference type="EMBL" id="RUT07262.1"/>
    </source>
</evidence>
<dbReference type="Gene3D" id="1.10.357.10">
    <property type="entry name" value="Tetracycline Repressor, domain 2"/>
    <property type="match status" value="1"/>
</dbReference>
<dbReference type="GO" id="GO:0003700">
    <property type="term" value="F:DNA-binding transcription factor activity"/>
    <property type="evidence" value="ECO:0007669"/>
    <property type="project" value="TreeGrafter"/>
</dbReference>
<keyword evidence="3" id="KW-0804">Transcription</keyword>
<dbReference type="SUPFAM" id="SSF46689">
    <property type="entry name" value="Homeodomain-like"/>
    <property type="match status" value="1"/>
</dbReference>
<sequence length="200" mass="22159">MPEVENTNPETRDLILATAEAHLRRFGYARTTVSEIARACGMSHANVYRFFKTKADIIDAVVARSLGDTEKALAKVMKQSKPASELLEAYILELYRSKRSQASTDPEIFEALSAILQAHRNVIEQHLVHIYASVKEILNRGAQSGEFKIVDLDRATHAVLDATLKFRHPLLMADANDSPTDEQVTTVAKLLIAALSIGFI</sequence>
<name>A0A3S1ANT5_9CYAN</name>
<dbReference type="OrthoDB" id="9809772at2"/>
<reference evidence="6" key="2">
    <citation type="journal article" date="2019" name="Genome Biol. Evol.">
        <title>Day and night: Metabolic profiles and evolutionary relationships of six axenic non-marine cyanobacteria.</title>
        <authorList>
            <person name="Will S.E."/>
            <person name="Henke P."/>
            <person name="Boedeker C."/>
            <person name="Huang S."/>
            <person name="Brinkmann H."/>
            <person name="Rohde M."/>
            <person name="Jarek M."/>
            <person name="Friedl T."/>
            <person name="Seufert S."/>
            <person name="Schumacher M."/>
            <person name="Overmann J."/>
            <person name="Neumann-Schaal M."/>
            <person name="Petersen J."/>
        </authorList>
    </citation>
    <scope>NUCLEOTIDE SEQUENCE [LARGE SCALE GENOMIC DNA]</scope>
    <source>
        <strain evidence="6">PCC 7102</strain>
    </source>
</reference>
<dbReference type="GO" id="GO:0000976">
    <property type="term" value="F:transcription cis-regulatory region binding"/>
    <property type="evidence" value="ECO:0007669"/>
    <property type="project" value="TreeGrafter"/>
</dbReference>
<dbReference type="PANTHER" id="PTHR30055:SF151">
    <property type="entry name" value="TRANSCRIPTIONAL REGULATORY PROTEIN"/>
    <property type="match status" value="1"/>
</dbReference>
<dbReference type="InterPro" id="IPR001647">
    <property type="entry name" value="HTH_TetR"/>
</dbReference>
<dbReference type="Pfam" id="PF17935">
    <property type="entry name" value="TetR_C_27"/>
    <property type="match status" value="1"/>
</dbReference>
<dbReference type="InterPro" id="IPR009057">
    <property type="entry name" value="Homeodomain-like_sf"/>
</dbReference>
<dbReference type="Proteomes" id="UP000271624">
    <property type="component" value="Unassembled WGS sequence"/>
</dbReference>
<gene>
    <name evidence="6" type="ORF">DSM106972_025230</name>
</gene>
<evidence type="ECO:0000256" key="2">
    <source>
        <dbReference type="ARBA" id="ARBA00023125"/>
    </source>
</evidence>
<reference evidence="6" key="1">
    <citation type="submission" date="2018-12" db="EMBL/GenBank/DDBJ databases">
        <authorList>
            <person name="Will S."/>
            <person name="Neumann-Schaal M."/>
            <person name="Henke P."/>
        </authorList>
    </citation>
    <scope>NUCLEOTIDE SEQUENCE</scope>
    <source>
        <strain evidence="6">PCC 7102</strain>
    </source>
</reference>
<dbReference type="InterPro" id="IPR041478">
    <property type="entry name" value="TetR_C_27"/>
</dbReference>
<evidence type="ECO:0000313" key="7">
    <source>
        <dbReference type="Proteomes" id="UP000271624"/>
    </source>
</evidence>
<dbReference type="PROSITE" id="PS50977">
    <property type="entry name" value="HTH_TETR_2"/>
    <property type="match status" value="1"/>
</dbReference>
<evidence type="ECO:0000259" key="5">
    <source>
        <dbReference type="PROSITE" id="PS50977"/>
    </source>
</evidence>
<evidence type="ECO:0000256" key="1">
    <source>
        <dbReference type="ARBA" id="ARBA00023015"/>
    </source>
</evidence>
<protein>
    <submittedName>
        <fullName evidence="6">TetR family transcriptional regulator</fullName>
    </submittedName>
</protein>
<dbReference type="RefSeq" id="WP_127081085.1">
    <property type="nucleotide sequence ID" value="NZ_RSCL01000005.1"/>
</dbReference>
<keyword evidence="7" id="KW-1185">Reference proteome</keyword>
<accession>A0A3S1ANT5</accession>
<evidence type="ECO:0000256" key="4">
    <source>
        <dbReference type="PROSITE-ProRule" id="PRU00335"/>
    </source>
</evidence>
<evidence type="ECO:0000256" key="3">
    <source>
        <dbReference type="ARBA" id="ARBA00023163"/>
    </source>
</evidence>
<organism evidence="6 7">
    <name type="scientific">Dulcicalothrix desertica PCC 7102</name>
    <dbReference type="NCBI Taxonomy" id="232991"/>
    <lineage>
        <taxon>Bacteria</taxon>
        <taxon>Bacillati</taxon>
        <taxon>Cyanobacteriota</taxon>
        <taxon>Cyanophyceae</taxon>
        <taxon>Nostocales</taxon>
        <taxon>Calotrichaceae</taxon>
        <taxon>Dulcicalothrix</taxon>
    </lineage>
</organism>
<dbReference type="Pfam" id="PF00440">
    <property type="entry name" value="TetR_N"/>
    <property type="match status" value="1"/>
</dbReference>
<feature type="DNA-binding region" description="H-T-H motif" evidence="4">
    <location>
        <begin position="32"/>
        <end position="51"/>
    </location>
</feature>
<dbReference type="EMBL" id="RSCL01000005">
    <property type="protein sequence ID" value="RUT07262.1"/>
    <property type="molecule type" value="Genomic_DNA"/>
</dbReference>
<keyword evidence="2 4" id="KW-0238">DNA-binding</keyword>
<proteinExistence type="predicted"/>
<dbReference type="PANTHER" id="PTHR30055">
    <property type="entry name" value="HTH-TYPE TRANSCRIPTIONAL REGULATOR RUTR"/>
    <property type="match status" value="1"/>
</dbReference>
<dbReference type="InterPro" id="IPR050109">
    <property type="entry name" value="HTH-type_TetR-like_transc_reg"/>
</dbReference>
<feature type="domain" description="HTH tetR-type" evidence="5">
    <location>
        <begin position="9"/>
        <end position="69"/>
    </location>
</feature>